<gene>
    <name evidence="1" type="ORF">LuPra_00562</name>
</gene>
<proteinExistence type="predicted"/>
<keyword evidence="2" id="KW-1185">Reference proteome</keyword>
<evidence type="ECO:0000313" key="1">
    <source>
        <dbReference type="EMBL" id="AMY07390.1"/>
    </source>
</evidence>
<dbReference type="Proteomes" id="UP000076079">
    <property type="component" value="Chromosome"/>
</dbReference>
<dbReference type="EMBL" id="CP015136">
    <property type="protein sequence ID" value="AMY07390.1"/>
    <property type="molecule type" value="Genomic_DNA"/>
</dbReference>
<name>A0A143PGJ0_LUTPR</name>
<reference evidence="1 2" key="1">
    <citation type="journal article" date="2016" name="Genome Announc.">
        <title>First Complete Genome Sequence of a Subdivision 6 Acidobacterium Strain.</title>
        <authorList>
            <person name="Huang S."/>
            <person name="Vieira S."/>
            <person name="Bunk B."/>
            <person name="Riedel T."/>
            <person name="Sproer C."/>
            <person name="Overmann J."/>
        </authorList>
    </citation>
    <scope>NUCLEOTIDE SEQUENCE [LARGE SCALE GENOMIC DNA]</scope>
    <source>
        <strain evidence="2">DSM 100886 HEG_-6_39</strain>
    </source>
</reference>
<sequence>MNMPRIVVAARSERGVSMVFTLLSLAMVTVLGLGLTSVAMSTVAQAVAESETTEALAIADAGIEHGKQLVLWQDWQSLNVFLQRGNATGCNYDELSGTPINIPLPAGYPTAAANFIPATGRAFGQGRYYVELCDNHSREQVAPAPNTDNDPNTDVDKVIYMRSVGFGPRGSRAAVELTLGATAMPAVVVEGNLEVKGNPTVTGPAGSIHANGTLELSGNPCTHVYYASVDGTTESGNVQGGTGCTAADVDARPFSPRINIPKLDPYTVARQAQAAGVAVKTLIGKNVVAPDGVVYCTINAGCAYNGLPGGPAGSGIASTLVALGTIPTGWSHQPNPHRDWITMGETAPGTYFIVGNAEVTANTGGPGGAAAGTTAALSLLSMGSITANGNPGVVPHATVPFIGPILMIAGYDLDLGADFDAAYEGLFYARHQLDIKGNPTLNGQVIALNEADTPFEGHNPIRLNNNGAMEINGNPTINYSGNGLQTVKALTWRECRGNWTAPVIAGGVMTDPGNSCGAP</sequence>
<accession>A0A143PGJ0</accession>
<dbReference type="STRING" id="1855912.LuPra_00562"/>
<dbReference type="KEGG" id="abac:LuPra_00562"/>
<dbReference type="AlphaFoldDB" id="A0A143PGJ0"/>
<protein>
    <submittedName>
        <fullName evidence="1">Uncharacterized protein</fullName>
    </submittedName>
</protein>
<organism evidence="1 2">
    <name type="scientific">Luteitalea pratensis</name>
    <dbReference type="NCBI Taxonomy" id="1855912"/>
    <lineage>
        <taxon>Bacteria</taxon>
        <taxon>Pseudomonadati</taxon>
        <taxon>Acidobacteriota</taxon>
        <taxon>Vicinamibacteria</taxon>
        <taxon>Vicinamibacterales</taxon>
        <taxon>Vicinamibacteraceae</taxon>
        <taxon>Luteitalea</taxon>
    </lineage>
</organism>
<evidence type="ECO:0000313" key="2">
    <source>
        <dbReference type="Proteomes" id="UP000076079"/>
    </source>
</evidence>
<reference evidence="2" key="2">
    <citation type="submission" date="2016-04" db="EMBL/GenBank/DDBJ databases">
        <title>First Complete Genome Sequence of a Subdivision 6 Acidobacterium.</title>
        <authorList>
            <person name="Huang S."/>
            <person name="Vieira S."/>
            <person name="Bunk B."/>
            <person name="Riedel T."/>
            <person name="Sproeer C."/>
            <person name="Overmann J."/>
        </authorList>
    </citation>
    <scope>NUCLEOTIDE SEQUENCE [LARGE SCALE GENOMIC DNA]</scope>
    <source>
        <strain evidence="2">DSM 100886 HEG_-6_39</strain>
    </source>
</reference>